<sequence length="78" mass="8458">MKIYIGDNTFGTFDLKAKYILAGAGVELVDYLQKAEGVIAGTELYNADVLSSAIKLKVISRMGVGYDNVDLDYCDENG</sequence>
<dbReference type="EMBL" id="LAZR01019337">
    <property type="protein sequence ID" value="KKL92912.1"/>
    <property type="molecule type" value="Genomic_DNA"/>
</dbReference>
<dbReference type="Pfam" id="PF00389">
    <property type="entry name" value="2-Hacid_dh"/>
    <property type="match status" value="1"/>
</dbReference>
<reference evidence="2" key="1">
    <citation type="journal article" date="2015" name="Nature">
        <title>Complex archaea that bridge the gap between prokaryotes and eukaryotes.</title>
        <authorList>
            <person name="Spang A."/>
            <person name="Saw J.H."/>
            <person name="Jorgensen S.L."/>
            <person name="Zaremba-Niedzwiedzka K."/>
            <person name="Martijn J."/>
            <person name="Lind A.E."/>
            <person name="van Eijk R."/>
            <person name="Schleper C."/>
            <person name="Guy L."/>
            <person name="Ettema T.J."/>
        </authorList>
    </citation>
    <scope>NUCLEOTIDE SEQUENCE</scope>
</reference>
<dbReference type="GO" id="GO:0016616">
    <property type="term" value="F:oxidoreductase activity, acting on the CH-OH group of donors, NAD or NADP as acceptor"/>
    <property type="evidence" value="ECO:0007669"/>
    <property type="project" value="InterPro"/>
</dbReference>
<dbReference type="SUPFAM" id="SSF52283">
    <property type="entry name" value="Formate/glycerate dehydrogenase catalytic domain-like"/>
    <property type="match status" value="1"/>
</dbReference>
<proteinExistence type="predicted"/>
<evidence type="ECO:0000259" key="1">
    <source>
        <dbReference type="Pfam" id="PF00389"/>
    </source>
</evidence>
<dbReference type="GO" id="GO:0051287">
    <property type="term" value="F:NAD binding"/>
    <property type="evidence" value="ECO:0007669"/>
    <property type="project" value="InterPro"/>
</dbReference>
<dbReference type="InterPro" id="IPR006139">
    <property type="entry name" value="D-isomer_2_OHA_DH_cat_dom"/>
</dbReference>
<gene>
    <name evidence="2" type="ORF">LCGC14_1879910</name>
</gene>
<evidence type="ECO:0000313" key="2">
    <source>
        <dbReference type="EMBL" id="KKL92912.1"/>
    </source>
</evidence>
<organism evidence="2">
    <name type="scientific">marine sediment metagenome</name>
    <dbReference type="NCBI Taxonomy" id="412755"/>
    <lineage>
        <taxon>unclassified sequences</taxon>
        <taxon>metagenomes</taxon>
        <taxon>ecological metagenomes</taxon>
    </lineage>
</organism>
<dbReference type="AlphaFoldDB" id="A0A0F9J129"/>
<dbReference type="Gene3D" id="3.40.50.720">
    <property type="entry name" value="NAD(P)-binding Rossmann-like Domain"/>
    <property type="match status" value="1"/>
</dbReference>
<protein>
    <recommendedName>
        <fullName evidence="1">D-isomer specific 2-hydroxyacid dehydrogenase catalytic domain-containing protein</fullName>
    </recommendedName>
</protein>
<feature type="non-terminal residue" evidence="2">
    <location>
        <position position="78"/>
    </location>
</feature>
<comment type="caution">
    <text evidence="2">The sequence shown here is derived from an EMBL/GenBank/DDBJ whole genome shotgun (WGS) entry which is preliminary data.</text>
</comment>
<feature type="domain" description="D-isomer specific 2-hydroxyacid dehydrogenase catalytic" evidence="1">
    <location>
        <begin position="27"/>
        <end position="78"/>
    </location>
</feature>
<name>A0A0F9J129_9ZZZZ</name>
<accession>A0A0F9J129</accession>